<reference evidence="2 3" key="1">
    <citation type="submission" date="2021-06" db="EMBL/GenBank/DDBJ databases">
        <authorList>
            <person name="Palmer J.M."/>
        </authorList>
    </citation>
    <scope>NUCLEOTIDE SEQUENCE [LARGE SCALE GENOMIC DNA]</scope>
    <source>
        <strain evidence="2 3">AS_MEX2019</strain>
        <tissue evidence="2">Muscle</tissue>
    </source>
</reference>
<feature type="transmembrane region" description="Helical" evidence="1">
    <location>
        <begin position="12"/>
        <end position="32"/>
    </location>
</feature>
<gene>
    <name evidence="2" type="ORF">AMECASPLE_031444</name>
</gene>
<sequence length="121" mass="13874">TLPLYLNSLVFIVQHLILLFVMTSLSMFVFLAQQQSRPYSLAQVTHFVSCCAVVGRTKVQRKEAGARRMQEKLLITSERRCLSARVNDCMRSIWSAETPPGLQSCSWKPQETPREMLFSHI</sequence>
<comment type="caution">
    <text evidence="2">The sequence shown here is derived from an EMBL/GenBank/DDBJ whole genome shotgun (WGS) entry which is preliminary data.</text>
</comment>
<keyword evidence="1" id="KW-0472">Membrane</keyword>
<feature type="non-terminal residue" evidence="2">
    <location>
        <position position="1"/>
    </location>
</feature>
<keyword evidence="1" id="KW-0812">Transmembrane</keyword>
<organism evidence="2 3">
    <name type="scientific">Ameca splendens</name>
    <dbReference type="NCBI Taxonomy" id="208324"/>
    <lineage>
        <taxon>Eukaryota</taxon>
        <taxon>Metazoa</taxon>
        <taxon>Chordata</taxon>
        <taxon>Craniata</taxon>
        <taxon>Vertebrata</taxon>
        <taxon>Euteleostomi</taxon>
        <taxon>Actinopterygii</taxon>
        <taxon>Neopterygii</taxon>
        <taxon>Teleostei</taxon>
        <taxon>Neoteleostei</taxon>
        <taxon>Acanthomorphata</taxon>
        <taxon>Ovalentaria</taxon>
        <taxon>Atherinomorphae</taxon>
        <taxon>Cyprinodontiformes</taxon>
        <taxon>Goodeidae</taxon>
        <taxon>Ameca</taxon>
    </lineage>
</organism>
<evidence type="ECO:0000313" key="2">
    <source>
        <dbReference type="EMBL" id="MEQ2308751.1"/>
    </source>
</evidence>
<dbReference type="Proteomes" id="UP001469553">
    <property type="component" value="Unassembled WGS sequence"/>
</dbReference>
<evidence type="ECO:0000256" key="1">
    <source>
        <dbReference type="SAM" id="Phobius"/>
    </source>
</evidence>
<accession>A0ABV0ZRX3</accession>
<dbReference type="EMBL" id="JAHRIP010069741">
    <property type="protein sequence ID" value="MEQ2308751.1"/>
    <property type="molecule type" value="Genomic_DNA"/>
</dbReference>
<proteinExistence type="predicted"/>
<name>A0ABV0ZRX3_9TELE</name>
<protein>
    <submittedName>
        <fullName evidence="2">Uncharacterized protein</fullName>
    </submittedName>
</protein>
<keyword evidence="3" id="KW-1185">Reference proteome</keyword>
<evidence type="ECO:0000313" key="3">
    <source>
        <dbReference type="Proteomes" id="UP001469553"/>
    </source>
</evidence>
<keyword evidence="1" id="KW-1133">Transmembrane helix</keyword>